<evidence type="ECO:0000313" key="2">
    <source>
        <dbReference type="Proteomes" id="UP000663508"/>
    </source>
</evidence>
<name>A0A8H8WZM8_9HYPH</name>
<sequence>MSHITVPAANQLDVNFWLQQTYPQVLMMSGPTHKQGSVRITFLPSAKAGVSVADVAFHAKLVFG</sequence>
<evidence type="ECO:0000313" key="1">
    <source>
        <dbReference type="EMBL" id="BCM86877.1"/>
    </source>
</evidence>
<organism evidence="1 2">
    <name type="scientific">Methylobacterium indicum</name>
    <dbReference type="NCBI Taxonomy" id="1775910"/>
    <lineage>
        <taxon>Bacteria</taxon>
        <taxon>Pseudomonadati</taxon>
        <taxon>Pseudomonadota</taxon>
        <taxon>Alphaproteobacteria</taxon>
        <taxon>Hyphomicrobiales</taxon>
        <taxon>Methylobacteriaceae</taxon>
        <taxon>Methylobacterium</taxon>
    </lineage>
</organism>
<dbReference type="Proteomes" id="UP000663508">
    <property type="component" value="Chromosome"/>
</dbReference>
<dbReference type="RefSeq" id="WP_207179911.1">
    <property type="nucleotide sequence ID" value="NZ_AP024145.1"/>
</dbReference>
<protein>
    <submittedName>
        <fullName evidence="1">Uncharacterized protein</fullName>
    </submittedName>
</protein>
<reference evidence="1" key="1">
    <citation type="submission" date="2020-11" db="EMBL/GenBank/DDBJ databases">
        <title>Complete genome sequence of a novel pathogenic Methylobacterium strain isolated from rice in Vietnam.</title>
        <authorList>
            <person name="Lai K."/>
            <person name="Okazaki S."/>
            <person name="Higashi K."/>
            <person name="Mori H."/>
            <person name="Toyoda A."/>
            <person name="Kurokawa K."/>
        </authorList>
    </citation>
    <scope>NUCLEOTIDE SEQUENCE</scope>
    <source>
        <strain evidence="1">VL1</strain>
    </source>
</reference>
<proteinExistence type="predicted"/>
<accession>A0A8H8WZM8</accession>
<dbReference type="KEGG" id="mind:mvi_53380"/>
<gene>
    <name evidence="1" type="ORF">mvi_53380</name>
</gene>
<dbReference type="AlphaFoldDB" id="A0A8H8WZM8"/>
<dbReference type="EMBL" id="AP024145">
    <property type="protein sequence ID" value="BCM86877.1"/>
    <property type="molecule type" value="Genomic_DNA"/>
</dbReference>